<dbReference type="VEuPathDB" id="FungiDB:MUCCIDRAFT_106388"/>
<accession>A0A162QUQ6</accession>
<dbReference type="GO" id="GO:0003677">
    <property type="term" value="F:DNA binding"/>
    <property type="evidence" value="ECO:0007669"/>
    <property type="project" value="UniProtKB-KW"/>
</dbReference>
<evidence type="ECO:0000313" key="2">
    <source>
        <dbReference type="Proteomes" id="UP000077051"/>
    </source>
</evidence>
<comment type="caution">
    <text evidence="1">The sequence shown here is derived from an EMBL/GenBank/DDBJ whole genome shotgun (WGS) entry which is preliminary data.</text>
</comment>
<keyword evidence="2" id="KW-1185">Reference proteome</keyword>
<evidence type="ECO:0000313" key="1">
    <source>
        <dbReference type="EMBL" id="OAD05830.1"/>
    </source>
</evidence>
<keyword evidence="1" id="KW-0371">Homeobox</keyword>
<sequence>MVPPIPKERELLIINLLQHNASHSEIMPRLPGVGSSTITRIRKQMSIPINARPAGRQPLVSEPTKRYVARLLRTGELEGPRTVQRYLGSIGIEMTLQGIRKMIKGLGFKAKRKVKTNFVSNKNRAIRLKWAKQHKHLTVDQ</sequence>
<dbReference type="Proteomes" id="UP000077051">
    <property type="component" value="Unassembled WGS sequence"/>
</dbReference>
<protein>
    <submittedName>
        <fullName evidence="1">Homeodomain-like DNA binding domain-containing transcription factor</fullName>
    </submittedName>
</protein>
<dbReference type="AlphaFoldDB" id="A0A162QUQ6"/>
<gene>
    <name evidence="1" type="ORF">MUCCIDRAFT_106388</name>
</gene>
<proteinExistence type="predicted"/>
<dbReference type="OrthoDB" id="2221396at2759"/>
<name>A0A162QUQ6_MUCCL</name>
<organism evidence="1 2">
    <name type="scientific">Mucor lusitanicus CBS 277.49</name>
    <dbReference type="NCBI Taxonomy" id="747725"/>
    <lineage>
        <taxon>Eukaryota</taxon>
        <taxon>Fungi</taxon>
        <taxon>Fungi incertae sedis</taxon>
        <taxon>Mucoromycota</taxon>
        <taxon>Mucoromycotina</taxon>
        <taxon>Mucoromycetes</taxon>
        <taxon>Mucorales</taxon>
        <taxon>Mucorineae</taxon>
        <taxon>Mucoraceae</taxon>
        <taxon>Mucor</taxon>
    </lineage>
</organism>
<keyword evidence="1" id="KW-0238">DNA-binding</keyword>
<dbReference type="EMBL" id="AMYB01000002">
    <property type="protein sequence ID" value="OAD05830.1"/>
    <property type="molecule type" value="Genomic_DNA"/>
</dbReference>
<reference evidence="1 2" key="1">
    <citation type="submission" date="2015-06" db="EMBL/GenBank/DDBJ databases">
        <title>Expansion of signal transduction pathways in fungi by whole-genome duplication.</title>
        <authorList>
            <consortium name="DOE Joint Genome Institute"/>
            <person name="Corrochano L.M."/>
            <person name="Kuo A."/>
            <person name="Marcet-Houben M."/>
            <person name="Polaino S."/>
            <person name="Salamov A."/>
            <person name="Villalobos J.M."/>
            <person name="Alvarez M.I."/>
            <person name="Avalos J."/>
            <person name="Benito E.P."/>
            <person name="Benoit I."/>
            <person name="Burger G."/>
            <person name="Camino L.P."/>
            <person name="Canovas D."/>
            <person name="Cerda-Olmedo E."/>
            <person name="Cheng J.-F."/>
            <person name="Dominguez A."/>
            <person name="Elias M."/>
            <person name="Eslava A.P."/>
            <person name="Glaser F."/>
            <person name="Grimwood J."/>
            <person name="Gutierrez G."/>
            <person name="Heitman J."/>
            <person name="Henrissat B."/>
            <person name="Iturriaga E.A."/>
            <person name="Lang B.F."/>
            <person name="Lavin J.L."/>
            <person name="Lee S."/>
            <person name="Li W."/>
            <person name="Lindquist E."/>
            <person name="Lopez-Garcia S."/>
            <person name="Luque E.M."/>
            <person name="Marcos A.T."/>
            <person name="Martin J."/>
            <person name="Mccluskey K."/>
            <person name="Medina H.R."/>
            <person name="Miralles-Duran A."/>
            <person name="Miyazaki A."/>
            <person name="Munoz-Torres E."/>
            <person name="Oguiza J.A."/>
            <person name="Ohm R."/>
            <person name="Olmedo M."/>
            <person name="Orejas M."/>
            <person name="Ortiz-Castellanos L."/>
            <person name="Pisabarro A.G."/>
            <person name="Rodriguez-Romero J."/>
            <person name="Ruiz-Herrera J."/>
            <person name="Ruiz-Vazquez R."/>
            <person name="Sanz C."/>
            <person name="Schackwitz W."/>
            <person name="Schmutz J."/>
            <person name="Shahriari M."/>
            <person name="Shelest E."/>
            <person name="Silva-Franco F."/>
            <person name="Soanes D."/>
            <person name="Syed K."/>
            <person name="Tagua V.G."/>
            <person name="Talbot N.J."/>
            <person name="Thon M."/>
            <person name="De Vries R.P."/>
            <person name="Wiebenga A."/>
            <person name="Yadav J.S."/>
            <person name="Braun E.L."/>
            <person name="Baker S."/>
            <person name="Garre V."/>
            <person name="Horwitz B."/>
            <person name="Torres-Martinez S."/>
            <person name="Idnurm A."/>
            <person name="Herrera-Estrella A."/>
            <person name="Gabaldon T."/>
            <person name="Grigoriev I.V."/>
        </authorList>
    </citation>
    <scope>NUCLEOTIDE SEQUENCE [LARGE SCALE GENOMIC DNA]</scope>
    <source>
        <strain evidence="1 2">CBS 277.49</strain>
    </source>
</reference>